<reference evidence="9 10" key="1">
    <citation type="journal article" date="2018" name="Sci. Rep.">
        <title>Comparative genomics provides insights into the lifestyle and reveals functional heterogeneity of dark septate endophytic fungi.</title>
        <authorList>
            <person name="Knapp D.G."/>
            <person name="Nemeth J.B."/>
            <person name="Barry K."/>
            <person name="Hainaut M."/>
            <person name="Henrissat B."/>
            <person name="Johnson J."/>
            <person name="Kuo A."/>
            <person name="Lim J.H.P."/>
            <person name="Lipzen A."/>
            <person name="Nolan M."/>
            <person name="Ohm R.A."/>
            <person name="Tamas L."/>
            <person name="Grigoriev I.V."/>
            <person name="Spatafora J.W."/>
            <person name="Nagy L.G."/>
            <person name="Kovacs G.M."/>
        </authorList>
    </citation>
    <scope>NUCLEOTIDE SEQUENCE [LARGE SCALE GENOMIC DNA]</scope>
    <source>
        <strain evidence="9 10">DSE2036</strain>
    </source>
</reference>
<dbReference type="GO" id="GO:0009251">
    <property type="term" value="P:glucan catabolic process"/>
    <property type="evidence" value="ECO:0007669"/>
    <property type="project" value="TreeGrafter"/>
</dbReference>
<dbReference type="PROSITE" id="PS00659">
    <property type="entry name" value="GLYCOSYL_HYDROL_F5"/>
    <property type="match status" value="1"/>
</dbReference>
<evidence type="ECO:0000256" key="7">
    <source>
        <dbReference type="SAM" id="SignalP"/>
    </source>
</evidence>
<dbReference type="PANTHER" id="PTHR34142:SF1">
    <property type="entry name" value="GLYCOSIDE HYDROLASE FAMILY 5 DOMAIN-CONTAINING PROTEIN"/>
    <property type="match status" value="1"/>
</dbReference>
<dbReference type="Proteomes" id="UP000244855">
    <property type="component" value="Unassembled WGS sequence"/>
</dbReference>
<dbReference type="InterPro" id="IPR018087">
    <property type="entry name" value="Glyco_hydro_5_CS"/>
</dbReference>
<keyword evidence="10" id="KW-1185">Reference proteome</keyword>
<feature type="domain" description="Glycoside hydrolase family 5" evidence="8">
    <location>
        <begin position="26"/>
        <end position="318"/>
    </location>
</feature>
<name>A0A2V1DV90_9PLEO</name>
<evidence type="ECO:0000313" key="10">
    <source>
        <dbReference type="Proteomes" id="UP000244855"/>
    </source>
</evidence>
<dbReference type="STRING" id="97972.A0A2V1DV90"/>
<comment type="similarity">
    <text evidence="2 6">Belongs to the glycosyl hydrolase 5 (cellulase A) family.</text>
</comment>
<gene>
    <name evidence="9" type="ORF">DM02DRAFT_590548</name>
</gene>
<sequence length="382" mass="41427">MKLVSWILTGALVGGSTCEIIYAGVNSAGGEFAQENLPGAFGIDYLFINESSIDYFLNAGVNTIRVPFLLERICPLETGLGSVFNESYFVELQSAVTHITTRGGYAILDAHNYMRYNDPSMQPNSGSIIGNMSDPQAATTESLAAFWTEFSTRFKTNPNVIFGIMNEPHTMPTDLVLKNDQAMIDAIRAAGAQQLILVPGNGFTGAHRWLNTTCSPAQAECTPNADVLTAITDPLSNFAFDMHLYFDNDTSGTHEECTLAAPANLQPVTQWLRQHNYTAFLSEFGAGANPTCFRTLNDTLVFLEENAEFVGWTYWAAGPLWGDYFLSIEPGEGAQSNTTWPMVLEPHIKSYGPMVRCGVSGSRAPTGGVRGLEGCLGVKLPG</sequence>
<feature type="chain" id="PRO_5016037009" description="cellulase" evidence="7">
    <location>
        <begin position="19"/>
        <end position="382"/>
    </location>
</feature>
<dbReference type="SUPFAM" id="SSF51445">
    <property type="entry name" value="(Trans)glycosidases"/>
    <property type="match status" value="1"/>
</dbReference>
<evidence type="ECO:0000256" key="6">
    <source>
        <dbReference type="RuleBase" id="RU361153"/>
    </source>
</evidence>
<evidence type="ECO:0000256" key="3">
    <source>
        <dbReference type="ARBA" id="ARBA00012601"/>
    </source>
</evidence>
<keyword evidence="5 6" id="KW-0326">Glycosidase</keyword>
<organism evidence="9 10">
    <name type="scientific">Periconia macrospinosa</name>
    <dbReference type="NCBI Taxonomy" id="97972"/>
    <lineage>
        <taxon>Eukaryota</taxon>
        <taxon>Fungi</taxon>
        <taxon>Dikarya</taxon>
        <taxon>Ascomycota</taxon>
        <taxon>Pezizomycotina</taxon>
        <taxon>Dothideomycetes</taxon>
        <taxon>Pleosporomycetidae</taxon>
        <taxon>Pleosporales</taxon>
        <taxon>Massarineae</taxon>
        <taxon>Periconiaceae</taxon>
        <taxon>Periconia</taxon>
    </lineage>
</organism>
<dbReference type="EC" id="3.2.1.4" evidence="3"/>
<evidence type="ECO:0000256" key="2">
    <source>
        <dbReference type="ARBA" id="ARBA00005641"/>
    </source>
</evidence>
<dbReference type="Pfam" id="PF00150">
    <property type="entry name" value="Cellulase"/>
    <property type="match status" value="1"/>
</dbReference>
<dbReference type="OrthoDB" id="5823761at2759"/>
<evidence type="ECO:0000256" key="4">
    <source>
        <dbReference type="ARBA" id="ARBA00022801"/>
    </source>
</evidence>
<dbReference type="PANTHER" id="PTHR34142">
    <property type="entry name" value="ENDO-BETA-1,4-GLUCANASE A"/>
    <property type="match status" value="1"/>
</dbReference>
<dbReference type="AlphaFoldDB" id="A0A2V1DV90"/>
<protein>
    <recommendedName>
        <fullName evidence="3">cellulase</fullName>
        <ecNumber evidence="3">3.2.1.4</ecNumber>
    </recommendedName>
</protein>
<keyword evidence="4 6" id="KW-0378">Hydrolase</keyword>
<evidence type="ECO:0000259" key="8">
    <source>
        <dbReference type="Pfam" id="PF00150"/>
    </source>
</evidence>
<dbReference type="Gene3D" id="3.20.20.80">
    <property type="entry name" value="Glycosidases"/>
    <property type="match status" value="1"/>
</dbReference>
<dbReference type="InterPro" id="IPR001547">
    <property type="entry name" value="Glyco_hydro_5"/>
</dbReference>
<comment type="catalytic activity">
    <reaction evidence="1">
        <text>Endohydrolysis of (1-&gt;4)-beta-D-glucosidic linkages in cellulose, lichenin and cereal beta-D-glucans.</text>
        <dbReference type="EC" id="3.2.1.4"/>
    </reaction>
</comment>
<dbReference type="EMBL" id="KZ805351">
    <property type="protein sequence ID" value="PVI01862.1"/>
    <property type="molecule type" value="Genomic_DNA"/>
</dbReference>
<evidence type="ECO:0000256" key="1">
    <source>
        <dbReference type="ARBA" id="ARBA00000966"/>
    </source>
</evidence>
<feature type="signal peptide" evidence="7">
    <location>
        <begin position="1"/>
        <end position="18"/>
    </location>
</feature>
<accession>A0A2V1DV90</accession>
<dbReference type="InterPro" id="IPR017853">
    <property type="entry name" value="GH"/>
</dbReference>
<evidence type="ECO:0000256" key="5">
    <source>
        <dbReference type="ARBA" id="ARBA00023295"/>
    </source>
</evidence>
<keyword evidence="7" id="KW-0732">Signal</keyword>
<dbReference type="GO" id="GO:0008810">
    <property type="term" value="F:cellulase activity"/>
    <property type="evidence" value="ECO:0007669"/>
    <property type="project" value="UniProtKB-EC"/>
</dbReference>
<evidence type="ECO:0000313" key="9">
    <source>
        <dbReference type="EMBL" id="PVI01862.1"/>
    </source>
</evidence>
<proteinExistence type="inferred from homology"/>